<proteinExistence type="predicted"/>
<dbReference type="EMBL" id="JAUHHV010000001">
    <property type="protein sequence ID" value="KAK1434666.1"/>
    <property type="molecule type" value="Genomic_DNA"/>
</dbReference>
<evidence type="ECO:0000313" key="1">
    <source>
        <dbReference type="EMBL" id="KAK1434666.1"/>
    </source>
</evidence>
<keyword evidence="2" id="KW-1185">Reference proteome</keyword>
<reference evidence="1" key="1">
    <citation type="journal article" date="2023" name="bioRxiv">
        <title>Improved chromosome-level genome assembly for marigold (Tagetes erecta).</title>
        <authorList>
            <person name="Jiang F."/>
            <person name="Yuan L."/>
            <person name="Wang S."/>
            <person name="Wang H."/>
            <person name="Xu D."/>
            <person name="Wang A."/>
            <person name="Fan W."/>
        </authorList>
    </citation>
    <scope>NUCLEOTIDE SEQUENCE</scope>
    <source>
        <strain evidence="1">WSJ</strain>
        <tissue evidence="1">Leaf</tissue>
    </source>
</reference>
<gene>
    <name evidence="1" type="ORF">QVD17_00415</name>
</gene>
<sequence length="124" mass="14440">MGENTPKSYILSKAIEVTFEGSFNWKMVKVKQQHGGWECGFEVIRNMFEFVTRKQFEFPNNIWNSIEFVTQSDIDKLVNNVVSRFLDAAAIWNLGYEIAYSSKKHQCAYNTFLSGQIAFDPYLF</sequence>
<accession>A0AAD8L8L1</accession>
<comment type="caution">
    <text evidence="1">The sequence shown here is derived from an EMBL/GenBank/DDBJ whole genome shotgun (WGS) entry which is preliminary data.</text>
</comment>
<protein>
    <submittedName>
        <fullName evidence="1">Uncharacterized protein</fullName>
    </submittedName>
</protein>
<dbReference type="AlphaFoldDB" id="A0AAD8L8L1"/>
<evidence type="ECO:0000313" key="2">
    <source>
        <dbReference type="Proteomes" id="UP001229421"/>
    </source>
</evidence>
<name>A0AAD8L8L1_TARER</name>
<organism evidence="1 2">
    <name type="scientific">Tagetes erecta</name>
    <name type="common">African marigold</name>
    <dbReference type="NCBI Taxonomy" id="13708"/>
    <lineage>
        <taxon>Eukaryota</taxon>
        <taxon>Viridiplantae</taxon>
        <taxon>Streptophyta</taxon>
        <taxon>Embryophyta</taxon>
        <taxon>Tracheophyta</taxon>
        <taxon>Spermatophyta</taxon>
        <taxon>Magnoliopsida</taxon>
        <taxon>eudicotyledons</taxon>
        <taxon>Gunneridae</taxon>
        <taxon>Pentapetalae</taxon>
        <taxon>asterids</taxon>
        <taxon>campanulids</taxon>
        <taxon>Asterales</taxon>
        <taxon>Asteraceae</taxon>
        <taxon>Asteroideae</taxon>
        <taxon>Heliantheae alliance</taxon>
        <taxon>Tageteae</taxon>
        <taxon>Tagetes</taxon>
    </lineage>
</organism>
<dbReference type="Proteomes" id="UP001229421">
    <property type="component" value="Unassembled WGS sequence"/>
</dbReference>